<reference evidence="3" key="1">
    <citation type="submission" date="2025-08" db="UniProtKB">
        <authorList>
            <consortium name="RefSeq"/>
        </authorList>
    </citation>
    <scope>IDENTIFICATION</scope>
    <source>
        <tissue evidence="3">Whole body</tissue>
    </source>
</reference>
<dbReference type="Gene3D" id="1.25.40.420">
    <property type="match status" value="1"/>
</dbReference>
<dbReference type="CDD" id="cd18186">
    <property type="entry name" value="BTB_POZ_ZBTB_KLHL-like"/>
    <property type="match status" value="1"/>
</dbReference>
<organism evidence="2 3">
    <name type="scientific">Polistes dominula</name>
    <name type="common">European paper wasp</name>
    <name type="synonym">Vespa dominula</name>
    <dbReference type="NCBI Taxonomy" id="743375"/>
    <lineage>
        <taxon>Eukaryota</taxon>
        <taxon>Metazoa</taxon>
        <taxon>Ecdysozoa</taxon>
        <taxon>Arthropoda</taxon>
        <taxon>Hexapoda</taxon>
        <taxon>Insecta</taxon>
        <taxon>Pterygota</taxon>
        <taxon>Neoptera</taxon>
        <taxon>Endopterygota</taxon>
        <taxon>Hymenoptera</taxon>
        <taxon>Apocrita</taxon>
        <taxon>Aculeata</taxon>
        <taxon>Vespoidea</taxon>
        <taxon>Vespidae</taxon>
        <taxon>Polistinae</taxon>
        <taxon>Polistini</taxon>
        <taxon>Polistes</taxon>
    </lineage>
</organism>
<keyword evidence="2" id="KW-1185">Reference proteome</keyword>
<dbReference type="Gene3D" id="3.30.710.10">
    <property type="entry name" value="Potassium Channel Kv1.1, Chain A"/>
    <property type="match status" value="1"/>
</dbReference>
<protein>
    <submittedName>
        <fullName evidence="3">TD and POZ domain-containing protein 5 isoform X1</fullName>
    </submittedName>
</protein>
<dbReference type="RefSeq" id="XP_015172029.1">
    <property type="nucleotide sequence ID" value="XM_015316543.1"/>
</dbReference>
<proteinExistence type="predicted"/>
<dbReference type="PROSITE" id="PS50097">
    <property type="entry name" value="BTB"/>
    <property type="match status" value="1"/>
</dbReference>
<evidence type="ECO:0000259" key="1">
    <source>
        <dbReference type="PROSITE" id="PS50097"/>
    </source>
</evidence>
<evidence type="ECO:0000313" key="2">
    <source>
        <dbReference type="Proteomes" id="UP000694924"/>
    </source>
</evidence>
<dbReference type="PANTHER" id="PTHR24413">
    <property type="entry name" value="SPECKLE-TYPE POZ PROTEIN"/>
    <property type="match status" value="1"/>
</dbReference>
<dbReference type="Proteomes" id="UP000694924">
    <property type="component" value="Unplaced"/>
</dbReference>
<gene>
    <name evidence="3" type="primary">LOC107064159</name>
</gene>
<name>A0ABM1HVP2_POLDO</name>
<dbReference type="SMART" id="SM00225">
    <property type="entry name" value="BTB"/>
    <property type="match status" value="1"/>
</dbReference>
<dbReference type="Pfam" id="PF00651">
    <property type="entry name" value="BTB"/>
    <property type="match status" value="1"/>
</dbReference>
<accession>A0ABM1HVP2</accession>
<evidence type="ECO:0000313" key="3">
    <source>
        <dbReference type="RefSeq" id="XP_015172029.1"/>
    </source>
</evidence>
<dbReference type="InterPro" id="IPR011333">
    <property type="entry name" value="SKP1/BTB/POZ_sf"/>
</dbReference>
<sequence>MEKGYTQYFRTEFQQQFQNREYHWRIIDFNQGSIKKSPIFVLPTVTFSVALMYRGNDVVILFLFRRNPYGGYLSVSMKLLSFDEKYIIDKFNREIVYPNMNQIEEDQFVVKFQVTHIYPVTYNLFNTVGSKRQEIIKYINSLYCNIEFHDAVIFFKDTVYPVHKVILASQSIVFEEYFISKERLGEVPLPIQIFDDETENEILVIMLQYIYTNKIEFKDYKDTMNKIITIAATYKVNSLLKLCKDILIENVNIETVFNSILIGDKFNFPDLENYCFQFILTNRTIVTQSKEFAQIKQNPRVLMKLQNFITF</sequence>
<dbReference type="InterPro" id="IPR000210">
    <property type="entry name" value="BTB/POZ_dom"/>
</dbReference>
<dbReference type="SUPFAM" id="SSF54695">
    <property type="entry name" value="POZ domain"/>
    <property type="match status" value="1"/>
</dbReference>
<dbReference type="GeneID" id="107064159"/>
<feature type="domain" description="BTB" evidence="1">
    <location>
        <begin position="149"/>
        <end position="219"/>
    </location>
</feature>